<accession>E3NWU2</accession>
<keyword evidence="4" id="KW-1185">Reference proteome</keyword>
<feature type="non-terminal residue" evidence="3">
    <location>
        <position position="645"/>
    </location>
</feature>
<dbReference type="HOGENOM" id="CLU_473799_0_0_1"/>
<dbReference type="InParanoid" id="E3NWU2"/>
<name>E3NWU2_CAERE</name>
<gene>
    <name evidence="3" type="ORF">CRE_20673</name>
</gene>
<feature type="compositionally biased region" description="Polar residues" evidence="1">
    <location>
        <begin position="1"/>
        <end position="14"/>
    </location>
</feature>
<feature type="region of interest" description="Disordered" evidence="1">
    <location>
        <begin position="92"/>
        <end position="153"/>
    </location>
</feature>
<dbReference type="PANTHER" id="PTHR45786:SF74">
    <property type="entry name" value="ATP-DEPENDENT DNA HELICASE"/>
    <property type="match status" value="1"/>
</dbReference>
<dbReference type="PANTHER" id="PTHR45786">
    <property type="entry name" value="DNA BINDING PROTEIN-LIKE"/>
    <property type="match status" value="1"/>
</dbReference>
<dbReference type="AlphaFoldDB" id="E3NWU2"/>
<dbReference type="InterPro" id="IPR025476">
    <property type="entry name" value="Helitron_helicase-like"/>
</dbReference>
<sequence>MSQDSRTSDDTTGPSRDGVIDGIEDTQIMSQNVRKRDKKKQKKILEATRLAAKRKSENDETRVARLQKNAKRSALFRILKAWERIWNEWRKTSEEKRGRRQSGQNEYQQKEDLQSQPDVPEKRHRAIAVRQTAARSKETSTQKLTRKAADRARKTKRSSAFLGIAATDDRPDTYYCGRMDNECSFCGALYFKCKFSVMKRKRGRSISGETTTKGDFTACCMSGAVKIEQKNIPHDLKKLFLANKDFKDQNLWKESKNFIENIRQYNNSLAMACMKADVQLPTGGPYCYRIHKQVYHLIGDFHPGIGKPRNFAQVFIMDTEQAAAELAGRDMNFSCSKELFEKLISVLKENHPHAQSFQMMYEVENKEKEKAALYQESTANEVAVVYVGDSDEIPGKRGTTVYQRSGNINSILLTDPNCDPMTYPLLFPTGQFGWHPNIEYTKSRGKRQRVTMREFYAYNLHVRKEFSPLFRSRKLFQQYVVDDWTRVEQNNLNFIRNNQSLLHVESLSGLQDYVVGEEKGPVGIRITLPASFTGSPRDMISKYQDSMAMVARLGKPDYFLTMTSNPKWAEIQECLFSGQTALDRPDLVARVFDIKITEIREDLFKRRALGEVSAYIYVIEFQKRGLPHMHMLIIMKPGSKPRYAK</sequence>
<dbReference type="eggNOG" id="KOG0987">
    <property type="taxonomic scope" value="Eukaryota"/>
</dbReference>
<proteinExistence type="predicted"/>
<evidence type="ECO:0000259" key="2">
    <source>
        <dbReference type="Pfam" id="PF14214"/>
    </source>
</evidence>
<evidence type="ECO:0000256" key="1">
    <source>
        <dbReference type="SAM" id="MobiDB-lite"/>
    </source>
</evidence>
<dbReference type="Pfam" id="PF14214">
    <property type="entry name" value="Helitron_like_N"/>
    <property type="match status" value="1"/>
</dbReference>
<organism evidence="4">
    <name type="scientific">Caenorhabditis remanei</name>
    <name type="common">Caenorhabditis vulgaris</name>
    <dbReference type="NCBI Taxonomy" id="31234"/>
    <lineage>
        <taxon>Eukaryota</taxon>
        <taxon>Metazoa</taxon>
        <taxon>Ecdysozoa</taxon>
        <taxon>Nematoda</taxon>
        <taxon>Chromadorea</taxon>
        <taxon>Rhabditida</taxon>
        <taxon>Rhabditina</taxon>
        <taxon>Rhabditomorpha</taxon>
        <taxon>Rhabditoidea</taxon>
        <taxon>Rhabditidae</taxon>
        <taxon>Peloderinae</taxon>
        <taxon>Caenorhabditis</taxon>
    </lineage>
</organism>
<evidence type="ECO:0000313" key="4">
    <source>
        <dbReference type="Proteomes" id="UP000008281"/>
    </source>
</evidence>
<dbReference type="OrthoDB" id="10039910at2759"/>
<dbReference type="Proteomes" id="UP000008281">
    <property type="component" value="Unassembled WGS sequence"/>
</dbReference>
<dbReference type="STRING" id="31234.E3NWU2"/>
<feature type="domain" description="Helitron helicase-like" evidence="2">
    <location>
        <begin position="455"/>
        <end position="633"/>
    </location>
</feature>
<dbReference type="EMBL" id="DS271837">
    <property type="protein sequence ID" value="EFP05098.1"/>
    <property type="molecule type" value="Genomic_DNA"/>
</dbReference>
<feature type="region of interest" description="Disordered" evidence="1">
    <location>
        <begin position="1"/>
        <end position="24"/>
    </location>
</feature>
<protein>
    <recommendedName>
        <fullName evidence="2">Helitron helicase-like domain-containing protein</fullName>
    </recommendedName>
</protein>
<reference evidence="3" key="1">
    <citation type="submission" date="2007-07" db="EMBL/GenBank/DDBJ databases">
        <title>PCAP assembly of the Caenorhabditis remanei genome.</title>
        <authorList>
            <consortium name="The Caenorhabditis remanei Sequencing Consortium"/>
            <person name="Wilson R.K."/>
        </authorList>
    </citation>
    <scope>NUCLEOTIDE SEQUENCE [LARGE SCALE GENOMIC DNA]</scope>
    <source>
        <strain evidence="3">PB4641</strain>
    </source>
</reference>
<evidence type="ECO:0000313" key="3">
    <source>
        <dbReference type="EMBL" id="EFP05098.1"/>
    </source>
</evidence>